<evidence type="ECO:0000256" key="4">
    <source>
        <dbReference type="ARBA" id="ARBA00022801"/>
    </source>
</evidence>
<evidence type="ECO:0000256" key="3">
    <source>
        <dbReference type="ARBA" id="ARBA00022677"/>
    </source>
</evidence>
<evidence type="ECO:0000256" key="1">
    <source>
        <dbReference type="ARBA" id="ARBA00004502"/>
    </source>
</evidence>
<evidence type="ECO:0000256" key="5">
    <source>
        <dbReference type="SAM" id="MobiDB-lite"/>
    </source>
</evidence>
<dbReference type="InterPro" id="IPR019363">
    <property type="entry name" value="LDAH"/>
</dbReference>
<keyword evidence="7" id="KW-1185">Reference proteome</keyword>
<proteinExistence type="inferred from homology"/>
<dbReference type="OrthoDB" id="448051at2759"/>
<dbReference type="GO" id="GO:0005811">
    <property type="term" value="C:lipid droplet"/>
    <property type="evidence" value="ECO:0007669"/>
    <property type="project" value="UniProtKB-SubCell"/>
</dbReference>
<evidence type="ECO:0000313" key="7">
    <source>
        <dbReference type="Proteomes" id="UP000799779"/>
    </source>
</evidence>
<dbReference type="PANTHER" id="PTHR13390:SF0">
    <property type="entry name" value="LIPID DROPLET-ASSOCIATED HYDROLASE"/>
    <property type="match status" value="1"/>
</dbReference>
<dbReference type="Pfam" id="PF10230">
    <property type="entry name" value="LIDHydrolase"/>
    <property type="match status" value="1"/>
</dbReference>
<keyword evidence="3" id="KW-0551">Lipid droplet</keyword>
<comment type="similarity">
    <text evidence="2">Belongs to the AB hydrolase superfamily. LDAH family.</text>
</comment>
<evidence type="ECO:0000313" key="6">
    <source>
        <dbReference type="EMBL" id="KAF1998935.1"/>
    </source>
</evidence>
<dbReference type="PANTHER" id="PTHR13390">
    <property type="entry name" value="LIPASE"/>
    <property type="match status" value="1"/>
</dbReference>
<name>A0A6A5WIH6_9PLEO</name>
<dbReference type="Proteomes" id="UP000799779">
    <property type="component" value="Unassembled WGS sequence"/>
</dbReference>
<accession>A0A6A5WIH6</accession>
<keyword evidence="4" id="KW-0378">Hydrolase</keyword>
<comment type="subcellular location">
    <subcellularLocation>
        <location evidence="1">Lipid droplet</location>
    </subcellularLocation>
</comment>
<evidence type="ECO:0008006" key="8">
    <source>
        <dbReference type="Google" id="ProtNLM"/>
    </source>
</evidence>
<evidence type="ECO:0000256" key="2">
    <source>
        <dbReference type="ARBA" id="ARBA00008300"/>
    </source>
</evidence>
<organism evidence="6 7">
    <name type="scientific">Amniculicola lignicola CBS 123094</name>
    <dbReference type="NCBI Taxonomy" id="1392246"/>
    <lineage>
        <taxon>Eukaryota</taxon>
        <taxon>Fungi</taxon>
        <taxon>Dikarya</taxon>
        <taxon>Ascomycota</taxon>
        <taxon>Pezizomycotina</taxon>
        <taxon>Dothideomycetes</taxon>
        <taxon>Pleosporomycetidae</taxon>
        <taxon>Pleosporales</taxon>
        <taxon>Amniculicolaceae</taxon>
        <taxon>Amniculicola</taxon>
    </lineage>
</organism>
<sequence>MSPRLPTTIHLHSPAAPSSKPPSRTYLIYYIPGNPGLIAFYTTFLTHLYGLLTADSNKTKGGASSVSFQIYGRDLSGFELATPTETLVKRHGHAPPYSLQEQIEHCETAIEDVVRREEEKGVKDVRVVVMGHSLGTWLSLEVTRRLRERAKGIGEGVRVVGDVCLFTTIVDLKGSRNGRRFGWALSHSWLPRALSLLLRSLLFVVPLFVVKFFVKLVNGFPGEGADVTASFIKSRYGIYESLCLAQEEMRDISVDRWDEEIWGAAHETKHPHKRPVLRVLFGKDDRWVSDETRDALIKARGASADGSEKWKPKMEIDEEEGWPHDFCIRHSIPVAERVKGYIDDIVEADQKGS</sequence>
<dbReference type="GO" id="GO:0016298">
    <property type="term" value="F:lipase activity"/>
    <property type="evidence" value="ECO:0007669"/>
    <property type="project" value="InterPro"/>
</dbReference>
<dbReference type="EMBL" id="ML977600">
    <property type="protein sequence ID" value="KAF1998935.1"/>
    <property type="molecule type" value="Genomic_DNA"/>
</dbReference>
<gene>
    <name evidence="6" type="ORF">P154DRAFT_546637</name>
</gene>
<dbReference type="InterPro" id="IPR029058">
    <property type="entry name" value="AB_hydrolase_fold"/>
</dbReference>
<feature type="region of interest" description="Disordered" evidence="5">
    <location>
        <begin position="1"/>
        <end position="21"/>
    </location>
</feature>
<dbReference type="Gene3D" id="3.40.50.1820">
    <property type="entry name" value="alpha/beta hydrolase"/>
    <property type="match status" value="1"/>
</dbReference>
<dbReference type="SUPFAM" id="SSF53474">
    <property type="entry name" value="alpha/beta-Hydrolases"/>
    <property type="match status" value="1"/>
</dbReference>
<dbReference type="AlphaFoldDB" id="A0A6A5WIH6"/>
<dbReference type="GO" id="GO:0019915">
    <property type="term" value="P:lipid storage"/>
    <property type="evidence" value="ECO:0007669"/>
    <property type="project" value="InterPro"/>
</dbReference>
<protein>
    <recommendedName>
        <fullName evidence="8">Alpha/beta-hydrolase</fullName>
    </recommendedName>
</protein>
<reference evidence="6" key="1">
    <citation type="journal article" date="2020" name="Stud. Mycol.">
        <title>101 Dothideomycetes genomes: a test case for predicting lifestyles and emergence of pathogens.</title>
        <authorList>
            <person name="Haridas S."/>
            <person name="Albert R."/>
            <person name="Binder M."/>
            <person name="Bloem J."/>
            <person name="Labutti K."/>
            <person name="Salamov A."/>
            <person name="Andreopoulos B."/>
            <person name="Baker S."/>
            <person name="Barry K."/>
            <person name="Bills G."/>
            <person name="Bluhm B."/>
            <person name="Cannon C."/>
            <person name="Castanera R."/>
            <person name="Culley D."/>
            <person name="Daum C."/>
            <person name="Ezra D."/>
            <person name="Gonzalez J."/>
            <person name="Henrissat B."/>
            <person name="Kuo A."/>
            <person name="Liang C."/>
            <person name="Lipzen A."/>
            <person name="Lutzoni F."/>
            <person name="Magnuson J."/>
            <person name="Mondo S."/>
            <person name="Nolan M."/>
            <person name="Ohm R."/>
            <person name="Pangilinan J."/>
            <person name="Park H.-J."/>
            <person name="Ramirez L."/>
            <person name="Alfaro M."/>
            <person name="Sun H."/>
            <person name="Tritt A."/>
            <person name="Yoshinaga Y."/>
            <person name="Zwiers L.-H."/>
            <person name="Turgeon B."/>
            <person name="Goodwin S."/>
            <person name="Spatafora J."/>
            <person name="Crous P."/>
            <person name="Grigoriev I."/>
        </authorList>
    </citation>
    <scope>NUCLEOTIDE SEQUENCE</scope>
    <source>
        <strain evidence="6">CBS 123094</strain>
    </source>
</reference>